<dbReference type="OrthoDB" id="2965580at2"/>
<feature type="transmembrane region" description="Helical" evidence="1">
    <location>
        <begin position="39"/>
        <end position="61"/>
    </location>
</feature>
<dbReference type="Proteomes" id="UP000238205">
    <property type="component" value="Unassembled WGS sequence"/>
</dbReference>
<evidence type="ECO:0000256" key="1">
    <source>
        <dbReference type="SAM" id="Phobius"/>
    </source>
</evidence>
<keyword evidence="1" id="KW-0472">Membrane</keyword>
<dbReference type="AlphaFoldDB" id="A0A2T0W3P2"/>
<keyword evidence="3" id="KW-1185">Reference proteome</keyword>
<feature type="transmembrane region" description="Helical" evidence="1">
    <location>
        <begin position="6"/>
        <end position="27"/>
    </location>
</feature>
<organism evidence="2 3">
    <name type="scientific">Alkalibacterium olivapovliticus</name>
    <dbReference type="NCBI Taxonomy" id="99907"/>
    <lineage>
        <taxon>Bacteria</taxon>
        <taxon>Bacillati</taxon>
        <taxon>Bacillota</taxon>
        <taxon>Bacilli</taxon>
        <taxon>Lactobacillales</taxon>
        <taxon>Carnobacteriaceae</taxon>
        <taxon>Alkalibacterium</taxon>
    </lineage>
</organism>
<evidence type="ECO:0000313" key="2">
    <source>
        <dbReference type="EMBL" id="PRY80084.1"/>
    </source>
</evidence>
<dbReference type="EMBL" id="PVTO01000022">
    <property type="protein sequence ID" value="PRY80084.1"/>
    <property type="molecule type" value="Genomic_DNA"/>
</dbReference>
<name>A0A2T0W3P2_9LACT</name>
<dbReference type="RefSeq" id="WP_106195029.1">
    <property type="nucleotide sequence ID" value="NZ_PVTO01000022.1"/>
</dbReference>
<comment type="caution">
    <text evidence="2">The sequence shown here is derived from an EMBL/GenBank/DDBJ whole genome shotgun (WGS) entry which is preliminary data.</text>
</comment>
<proteinExistence type="predicted"/>
<evidence type="ECO:0000313" key="3">
    <source>
        <dbReference type="Proteomes" id="UP000238205"/>
    </source>
</evidence>
<keyword evidence="1" id="KW-1133">Transmembrane helix</keyword>
<protein>
    <submittedName>
        <fullName evidence="2">Uncharacterized protein</fullName>
    </submittedName>
</protein>
<keyword evidence="1" id="KW-0812">Transmembrane</keyword>
<sequence length="131" mass="15540">MGYYYGTLAFICLFILVIVPVTGRLLLRLLRGQEKKKWWVYLITLMTFLIISFHNSAFPLFRDLPNALREDTVTTEGVIETVYFPGGDNGFTIEGTEYRRNPWQFKPEEGKRYRLSYLPHSKYVIDYWLIE</sequence>
<accession>A0A2T0W3P2</accession>
<gene>
    <name evidence="2" type="ORF">CLV38_12220</name>
</gene>
<reference evidence="2 3" key="1">
    <citation type="submission" date="2018-03" db="EMBL/GenBank/DDBJ databases">
        <title>Genomic Encyclopedia of Archaeal and Bacterial Type Strains, Phase II (KMG-II): from individual species to whole genera.</title>
        <authorList>
            <person name="Goeker M."/>
        </authorList>
    </citation>
    <scope>NUCLEOTIDE SEQUENCE [LARGE SCALE GENOMIC DNA]</scope>
    <source>
        <strain evidence="2 3">DSM 13175</strain>
    </source>
</reference>